<comment type="caution">
    <text evidence="1">The sequence shown here is derived from an EMBL/GenBank/DDBJ whole genome shotgun (WGS) entry which is preliminary data.</text>
</comment>
<organism evidence="1 2">
    <name type="scientific">Sphingomonas changbaiensis NBRC 104936</name>
    <dbReference type="NCBI Taxonomy" id="1219043"/>
    <lineage>
        <taxon>Bacteria</taxon>
        <taxon>Pseudomonadati</taxon>
        <taxon>Pseudomonadota</taxon>
        <taxon>Alphaproteobacteria</taxon>
        <taxon>Sphingomonadales</taxon>
        <taxon>Sphingomonadaceae</taxon>
        <taxon>Sphingomonas</taxon>
    </lineage>
</organism>
<dbReference type="EMBL" id="BBWU01000016">
    <property type="protein sequence ID" value="GAO38593.1"/>
    <property type="molecule type" value="Genomic_DNA"/>
</dbReference>
<dbReference type="OrthoDB" id="7511076at2"/>
<accession>A0A0E9MM63</accession>
<evidence type="ECO:0000313" key="2">
    <source>
        <dbReference type="Proteomes" id="UP000033202"/>
    </source>
</evidence>
<dbReference type="AlphaFoldDB" id="A0A0E9MM63"/>
<dbReference type="Proteomes" id="UP000033202">
    <property type="component" value="Unassembled WGS sequence"/>
</dbReference>
<reference evidence="1 2" key="1">
    <citation type="submission" date="2015-04" db="EMBL/GenBank/DDBJ databases">
        <title>Whole genome shotgun sequence of Sphingomonas changbaiensis NBRC 104936.</title>
        <authorList>
            <person name="Katano-Makiyama Y."/>
            <person name="Hosoyama A."/>
            <person name="Hashimoto M."/>
            <person name="Noguchi M."/>
            <person name="Tsuchikane K."/>
            <person name="Ohji S."/>
            <person name="Yamazoe A."/>
            <person name="Ichikawa N."/>
            <person name="Kimura A."/>
            <person name="Fujita N."/>
        </authorList>
    </citation>
    <scope>NUCLEOTIDE SEQUENCE [LARGE SCALE GENOMIC DNA]</scope>
    <source>
        <strain evidence="1 2">NBRC 104936</strain>
    </source>
</reference>
<protein>
    <submittedName>
        <fullName evidence="1">Uncharacterized protein</fullName>
    </submittedName>
</protein>
<gene>
    <name evidence="1" type="ORF">SCH01S_16_01120</name>
</gene>
<keyword evidence="2" id="KW-1185">Reference proteome</keyword>
<evidence type="ECO:0000313" key="1">
    <source>
        <dbReference type="EMBL" id="GAO38593.1"/>
    </source>
</evidence>
<sequence length="120" mass="12658">MGVRIEAADGAKLKLSGDVEVTIELPLRAVREGFALAFSDGTLVRGDYDFGAQSCAFEVAIEGAAAISIARENGRKTLEIGWPIEWISVGAGDDTICANDQDVHGRSAQLPLDIEARVAA</sequence>
<name>A0A0E9MM63_9SPHN</name>
<proteinExistence type="predicted"/>